<protein>
    <submittedName>
        <fullName evidence="1">Methyltransferase type 11</fullName>
    </submittedName>
</protein>
<organism evidence="1 2">
    <name type="scientific">Haliangium ochraceum (strain DSM 14365 / JCM 11303 / SMP-2)</name>
    <dbReference type="NCBI Taxonomy" id="502025"/>
    <lineage>
        <taxon>Bacteria</taxon>
        <taxon>Pseudomonadati</taxon>
        <taxon>Myxococcota</taxon>
        <taxon>Polyangia</taxon>
        <taxon>Haliangiales</taxon>
        <taxon>Kofleriaceae</taxon>
        <taxon>Haliangium</taxon>
    </lineage>
</organism>
<dbReference type="STRING" id="502025.Hoch_5875"/>
<dbReference type="EMBL" id="CP001804">
    <property type="protein sequence ID" value="ACY18350.1"/>
    <property type="molecule type" value="Genomic_DNA"/>
</dbReference>
<keyword evidence="2" id="KW-1185">Reference proteome</keyword>
<evidence type="ECO:0000313" key="1">
    <source>
        <dbReference type="EMBL" id="ACY18350.1"/>
    </source>
</evidence>
<reference evidence="1 2" key="1">
    <citation type="journal article" date="2010" name="Stand. Genomic Sci.">
        <title>Complete genome sequence of Haliangium ochraceum type strain (SMP-2).</title>
        <authorList>
            <consortium name="US DOE Joint Genome Institute (JGI-PGF)"/>
            <person name="Ivanova N."/>
            <person name="Daum C."/>
            <person name="Lang E."/>
            <person name="Abt B."/>
            <person name="Kopitz M."/>
            <person name="Saunders E."/>
            <person name="Lapidus A."/>
            <person name="Lucas S."/>
            <person name="Glavina Del Rio T."/>
            <person name="Nolan M."/>
            <person name="Tice H."/>
            <person name="Copeland A."/>
            <person name="Cheng J.F."/>
            <person name="Chen F."/>
            <person name="Bruce D."/>
            <person name="Goodwin L."/>
            <person name="Pitluck S."/>
            <person name="Mavromatis K."/>
            <person name="Pati A."/>
            <person name="Mikhailova N."/>
            <person name="Chen A."/>
            <person name="Palaniappan K."/>
            <person name="Land M."/>
            <person name="Hauser L."/>
            <person name="Chang Y.J."/>
            <person name="Jeffries C.D."/>
            <person name="Detter J.C."/>
            <person name="Brettin T."/>
            <person name="Rohde M."/>
            <person name="Goker M."/>
            <person name="Bristow J."/>
            <person name="Markowitz V."/>
            <person name="Eisen J.A."/>
            <person name="Hugenholtz P."/>
            <person name="Kyrpides N.C."/>
            <person name="Klenk H.P."/>
        </authorList>
    </citation>
    <scope>NUCLEOTIDE SEQUENCE [LARGE SCALE GENOMIC DNA]</scope>
    <source>
        <strain evidence="2">DSM 14365 / CIP 107738 / JCM 11303 / AJ 13395 / SMP-2</strain>
    </source>
</reference>
<dbReference type="AlphaFoldDB" id="D0LIJ4"/>
<keyword evidence="1" id="KW-0808">Transferase</keyword>
<name>D0LIJ4_HALO1</name>
<keyword evidence="1" id="KW-0489">Methyltransferase</keyword>
<dbReference type="Proteomes" id="UP000001880">
    <property type="component" value="Chromosome"/>
</dbReference>
<dbReference type="KEGG" id="hoh:Hoch_5875"/>
<dbReference type="HOGENOM" id="CLU_1852399_0_0_7"/>
<accession>D0LIJ4</accession>
<gene>
    <name evidence="1" type="ordered locus">Hoch_5875</name>
</gene>
<dbReference type="GO" id="GO:0008168">
    <property type="term" value="F:methyltransferase activity"/>
    <property type="evidence" value="ECO:0007669"/>
    <property type="project" value="UniProtKB-KW"/>
</dbReference>
<dbReference type="GO" id="GO:0032259">
    <property type="term" value="P:methylation"/>
    <property type="evidence" value="ECO:0007669"/>
    <property type="project" value="UniProtKB-KW"/>
</dbReference>
<evidence type="ECO:0000313" key="2">
    <source>
        <dbReference type="Proteomes" id="UP000001880"/>
    </source>
</evidence>
<dbReference type="RefSeq" id="WP_012830942.1">
    <property type="nucleotide sequence ID" value="NC_013440.1"/>
</dbReference>
<proteinExistence type="predicted"/>
<sequence>MSARAATADPPSEDDEALLLRLRDLTVVDLEVLLRGASEPTARALLEAHIDDLADALRGARERMRGLLGAIAGGPTALSVIDASGPLRAQERARAAAARDAEGLRARADACRALARLDELAARVLPRLLAAERRRVAS</sequence>